<comment type="pathway">
    <text evidence="1">Glycan metabolism; L-arabinan degradation.</text>
</comment>
<sequence length="777" mass="82044">MRTRFVAALATLTLGVGTALLSDGGGAAPAAAAPPPAPPVTAPAAPGTPATTYTNPVTEPFADTYADPAVVRGKDGWWYLYATSDPLVSGGPFGNMHVARSRDLASWDYVGTIFDEENRPEWAADASFFWAPDIRYVDGRYVMYYTVTDTAANPDPWDYTVGVATAPTPTGPWTDSGGPVLDPRPAPGGGYLNTIDPALFADRDGTQYLYFGGFNGGIWVTELDATGTRAVGTPTRVTVGDRYEGAFVVERDGWYYLMGSSANCCAGPVTGYSVYTGRSRSPLGPFVDHEGVGLNESRVGGTQVVVQNGNRWIGVGHHAVLTDASGQDWMLYHAIDKDDAWLDRPGGVNRRPTLLDRMDWIDGWPVVNAGAGPSEGPRTAPVAASDLRITSADPASGHGLRRVSGTLARGTDSAGDAGALARLVPTRRDAAVVRTAPAPRDVRVETDVRLPDDAGSFTATLGGSGRPAVSVELDAGARELVVAQGHRVRRAALPASTDLTSWHVLTVTAADGGVVARLSSSGLGDLDAEVRLEPRAALPRRAPVHLAAAGAEVQVDNLTVVAAHEPVTRRAAEPRAGAVTFAEDFSGALDPGWEWLHGPADVTVGDGALSWPLTGHDLVGEANDAPALLRDAPDGDYVLETTVTLPLGQDTVRNYQQAGLLVHAGDDDFLRLAPVSIWQTRQVEFGKELTADGRWWGGHVSGPVADTMHLRLFHTTDAATGEHRFRSATSRDGRTWRFGATWTLPADADPRVGVYAGGGASPATTAVFDEVLIRDLD</sequence>
<dbReference type="Proteomes" id="UP001139493">
    <property type="component" value="Unassembled WGS sequence"/>
</dbReference>
<dbReference type="InterPro" id="IPR050727">
    <property type="entry name" value="GH43_arabinanases"/>
</dbReference>
<evidence type="ECO:0000256" key="7">
    <source>
        <dbReference type="SAM" id="MobiDB-lite"/>
    </source>
</evidence>
<keyword evidence="8" id="KW-0732">Signal</keyword>
<evidence type="ECO:0000256" key="6">
    <source>
        <dbReference type="PIRSR" id="PIRSR606710-2"/>
    </source>
</evidence>
<dbReference type="PANTHER" id="PTHR43301">
    <property type="entry name" value="ARABINAN ENDO-1,5-ALPHA-L-ARABINOSIDASE"/>
    <property type="match status" value="1"/>
</dbReference>
<dbReference type="InterPro" id="IPR023296">
    <property type="entry name" value="Glyco_hydro_beta-prop_sf"/>
</dbReference>
<dbReference type="EMBL" id="JAMTCS010000013">
    <property type="protein sequence ID" value="MCP2266620.1"/>
    <property type="molecule type" value="Genomic_DNA"/>
</dbReference>
<keyword evidence="3 9" id="KW-0378">Hydrolase</keyword>
<proteinExistence type="inferred from homology"/>
<evidence type="ECO:0000256" key="3">
    <source>
        <dbReference type="ARBA" id="ARBA00022801"/>
    </source>
</evidence>
<feature type="site" description="Important for catalytic activity, responsible for pKa modulation of the active site Glu and correct orientation of both the proton donor and substrate" evidence="6">
    <location>
        <position position="196"/>
    </location>
</feature>
<feature type="chain" id="PRO_5040824089" evidence="8">
    <location>
        <begin position="22"/>
        <end position="777"/>
    </location>
</feature>
<evidence type="ECO:0000313" key="10">
    <source>
        <dbReference type="Proteomes" id="UP001139493"/>
    </source>
</evidence>
<comment type="similarity">
    <text evidence="2">Belongs to the glycosyl hydrolase 43 family.</text>
</comment>
<evidence type="ECO:0000256" key="2">
    <source>
        <dbReference type="ARBA" id="ARBA00009865"/>
    </source>
</evidence>
<dbReference type="PANTHER" id="PTHR43301:SF3">
    <property type="entry name" value="ARABINAN ENDO-1,5-ALPHA-L-ARABINOSIDASE A-RELATED"/>
    <property type="match status" value="1"/>
</dbReference>
<reference evidence="9" key="1">
    <citation type="submission" date="2022-06" db="EMBL/GenBank/DDBJ databases">
        <title>Genomic Encyclopedia of Archaeal and Bacterial Type Strains, Phase II (KMG-II): from individual species to whole genera.</title>
        <authorList>
            <person name="Goeker M."/>
        </authorList>
    </citation>
    <scope>NUCLEOTIDE SEQUENCE</scope>
    <source>
        <strain evidence="9">DSM 26652</strain>
    </source>
</reference>
<organism evidence="9 10">
    <name type="scientific">Promicromonospora thailandica</name>
    <dbReference type="NCBI Taxonomy" id="765201"/>
    <lineage>
        <taxon>Bacteria</taxon>
        <taxon>Bacillati</taxon>
        <taxon>Actinomycetota</taxon>
        <taxon>Actinomycetes</taxon>
        <taxon>Micrococcales</taxon>
        <taxon>Promicromonosporaceae</taxon>
        <taxon>Promicromonospora</taxon>
    </lineage>
</organism>
<evidence type="ECO:0000256" key="8">
    <source>
        <dbReference type="SAM" id="SignalP"/>
    </source>
</evidence>
<gene>
    <name evidence="9" type="ORF">APR03_003990</name>
</gene>
<dbReference type="AlphaFoldDB" id="A0A9X2G3X3"/>
<dbReference type="InterPro" id="IPR006710">
    <property type="entry name" value="Glyco_hydro_43"/>
</dbReference>
<evidence type="ECO:0000256" key="1">
    <source>
        <dbReference type="ARBA" id="ARBA00004834"/>
    </source>
</evidence>
<feature type="region of interest" description="Disordered" evidence="7">
    <location>
        <begin position="25"/>
        <end position="53"/>
    </location>
</feature>
<feature type="active site" description="Proton acceptor" evidence="5">
    <location>
        <position position="67"/>
    </location>
</feature>
<evidence type="ECO:0000256" key="5">
    <source>
        <dbReference type="PIRSR" id="PIRSR606710-1"/>
    </source>
</evidence>
<keyword evidence="10" id="KW-1185">Reference proteome</keyword>
<dbReference type="Pfam" id="PF04616">
    <property type="entry name" value="Glyco_hydro_43"/>
    <property type="match status" value="1"/>
</dbReference>
<feature type="active site" description="Proton donor" evidence="5">
    <location>
        <position position="244"/>
    </location>
</feature>
<evidence type="ECO:0000256" key="4">
    <source>
        <dbReference type="ARBA" id="ARBA00023295"/>
    </source>
</evidence>
<feature type="compositionally biased region" description="Low complexity" evidence="7">
    <location>
        <begin position="42"/>
        <end position="52"/>
    </location>
</feature>
<dbReference type="Gene3D" id="2.115.10.20">
    <property type="entry name" value="Glycosyl hydrolase domain, family 43"/>
    <property type="match status" value="1"/>
</dbReference>
<dbReference type="GO" id="GO:0005975">
    <property type="term" value="P:carbohydrate metabolic process"/>
    <property type="evidence" value="ECO:0007669"/>
    <property type="project" value="InterPro"/>
</dbReference>
<evidence type="ECO:0000313" key="9">
    <source>
        <dbReference type="EMBL" id="MCP2266620.1"/>
    </source>
</evidence>
<dbReference type="GO" id="GO:0004553">
    <property type="term" value="F:hydrolase activity, hydrolyzing O-glycosyl compounds"/>
    <property type="evidence" value="ECO:0007669"/>
    <property type="project" value="InterPro"/>
</dbReference>
<dbReference type="RefSeq" id="WP_253838676.1">
    <property type="nucleotide sequence ID" value="NZ_JAMTCS010000013.1"/>
</dbReference>
<dbReference type="SUPFAM" id="SSF49899">
    <property type="entry name" value="Concanavalin A-like lectins/glucanases"/>
    <property type="match status" value="1"/>
</dbReference>
<dbReference type="Gene3D" id="2.60.120.200">
    <property type="match status" value="1"/>
</dbReference>
<name>A0A9X2G3X3_9MICO</name>
<comment type="caution">
    <text evidence="9">The sequence shown here is derived from an EMBL/GenBank/DDBJ whole genome shotgun (WGS) entry which is preliminary data.</text>
</comment>
<feature type="signal peptide" evidence="8">
    <location>
        <begin position="1"/>
        <end position="21"/>
    </location>
</feature>
<protein>
    <submittedName>
        <fullName evidence="9">Glycosyl hydrolases family 43</fullName>
    </submittedName>
</protein>
<keyword evidence="4" id="KW-0326">Glycosidase</keyword>
<dbReference type="CDD" id="cd18616">
    <property type="entry name" value="GH43_ABN-like"/>
    <property type="match status" value="1"/>
</dbReference>
<feature type="compositionally biased region" description="Pro residues" evidence="7">
    <location>
        <begin position="32"/>
        <end position="41"/>
    </location>
</feature>
<dbReference type="SUPFAM" id="SSF75005">
    <property type="entry name" value="Arabinanase/levansucrase/invertase"/>
    <property type="match status" value="1"/>
</dbReference>
<dbReference type="InterPro" id="IPR013320">
    <property type="entry name" value="ConA-like_dom_sf"/>
</dbReference>
<accession>A0A9X2G3X3</accession>